<dbReference type="InterPro" id="IPR000515">
    <property type="entry name" value="MetI-like"/>
</dbReference>
<dbReference type="PANTHER" id="PTHR43744">
    <property type="entry name" value="ABC TRANSPORTER PERMEASE PROTEIN MG189-RELATED-RELATED"/>
    <property type="match status" value="1"/>
</dbReference>
<dbReference type="GO" id="GO:0055085">
    <property type="term" value="P:transmembrane transport"/>
    <property type="evidence" value="ECO:0007669"/>
    <property type="project" value="InterPro"/>
</dbReference>
<evidence type="ECO:0000313" key="9">
    <source>
        <dbReference type="EMBL" id="HDX33687.1"/>
    </source>
</evidence>
<proteinExistence type="inferred from homology"/>
<dbReference type="PANTHER" id="PTHR43744:SF8">
    <property type="entry name" value="SN-GLYCEROL-3-PHOSPHATE TRANSPORT SYSTEM PERMEASE PROTEIN UGPE"/>
    <property type="match status" value="1"/>
</dbReference>
<sequence>MTIPLEMDDAAKMDGASPLQTLWHILIPQAMPVIVTVAIFHFLYAWNDFYEPLIFLHSRHNWTMAVGLQTFNALYSVNTHLIMAASVVMVIPPMLLFFFAQRRFVQGVVISGVKG</sequence>
<organism evidence="9">
    <name type="scientific">Caldilinea aerophila</name>
    <dbReference type="NCBI Taxonomy" id="133453"/>
    <lineage>
        <taxon>Bacteria</taxon>
        <taxon>Bacillati</taxon>
        <taxon>Chloroflexota</taxon>
        <taxon>Caldilineae</taxon>
        <taxon>Caldilineales</taxon>
        <taxon>Caldilineaceae</taxon>
        <taxon>Caldilinea</taxon>
    </lineage>
</organism>
<feature type="transmembrane region" description="Helical" evidence="7">
    <location>
        <begin position="81"/>
        <end position="100"/>
    </location>
</feature>
<keyword evidence="3" id="KW-1003">Cell membrane</keyword>
<evidence type="ECO:0000256" key="5">
    <source>
        <dbReference type="ARBA" id="ARBA00022989"/>
    </source>
</evidence>
<dbReference type="AlphaFoldDB" id="A0A7C1JVH8"/>
<gene>
    <name evidence="9" type="ORF">ENQ20_19735</name>
</gene>
<dbReference type="Pfam" id="PF00528">
    <property type="entry name" value="BPD_transp_1"/>
    <property type="match status" value="1"/>
</dbReference>
<evidence type="ECO:0000259" key="8">
    <source>
        <dbReference type="PROSITE" id="PS50928"/>
    </source>
</evidence>
<keyword evidence="2 7" id="KW-0813">Transport</keyword>
<comment type="subcellular location">
    <subcellularLocation>
        <location evidence="1 7">Cell membrane</location>
        <topology evidence="1 7">Multi-pass membrane protein</topology>
    </subcellularLocation>
</comment>
<accession>A0A7C1JVH8</accession>
<dbReference type="GO" id="GO:0005886">
    <property type="term" value="C:plasma membrane"/>
    <property type="evidence" value="ECO:0007669"/>
    <property type="project" value="UniProtKB-SubCell"/>
</dbReference>
<comment type="caution">
    <text evidence="9">The sequence shown here is derived from an EMBL/GenBank/DDBJ whole genome shotgun (WGS) entry which is preliminary data.</text>
</comment>
<evidence type="ECO:0000256" key="6">
    <source>
        <dbReference type="ARBA" id="ARBA00023136"/>
    </source>
</evidence>
<feature type="transmembrane region" description="Helical" evidence="7">
    <location>
        <begin position="21"/>
        <end position="46"/>
    </location>
</feature>
<dbReference type="CDD" id="cd06261">
    <property type="entry name" value="TM_PBP2"/>
    <property type="match status" value="1"/>
</dbReference>
<dbReference type="InterPro" id="IPR035906">
    <property type="entry name" value="MetI-like_sf"/>
</dbReference>
<dbReference type="EMBL" id="DSMG01000198">
    <property type="protein sequence ID" value="HDX33687.1"/>
    <property type="molecule type" value="Genomic_DNA"/>
</dbReference>
<evidence type="ECO:0000256" key="7">
    <source>
        <dbReference type="RuleBase" id="RU363032"/>
    </source>
</evidence>
<keyword evidence="4 7" id="KW-0812">Transmembrane</keyword>
<name>A0A7C1JVH8_9CHLR</name>
<evidence type="ECO:0000256" key="3">
    <source>
        <dbReference type="ARBA" id="ARBA00022475"/>
    </source>
</evidence>
<evidence type="ECO:0000256" key="4">
    <source>
        <dbReference type="ARBA" id="ARBA00022692"/>
    </source>
</evidence>
<keyword evidence="5 7" id="KW-1133">Transmembrane helix</keyword>
<comment type="similarity">
    <text evidence="7">Belongs to the binding-protein-dependent transport system permease family.</text>
</comment>
<dbReference type="SUPFAM" id="SSF161098">
    <property type="entry name" value="MetI-like"/>
    <property type="match status" value="1"/>
</dbReference>
<dbReference type="Gene3D" id="1.10.3720.10">
    <property type="entry name" value="MetI-like"/>
    <property type="match status" value="1"/>
</dbReference>
<protein>
    <submittedName>
        <fullName evidence="9">Carbohydrate ABC transporter permease</fullName>
    </submittedName>
</protein>
<reference evidence="9" key="1">
    <citation type="journal article" date="2020" name="mSystems">
        <title>Genome- and Community-Level Interaction Insights into Carbon Utilization and Element Cycling Functions of Hydrothermarchaeota in Hydrothermal Sediment.</title>
        <authorList>
            <person name="Zhou Z."/>
            <person name="Liu Y."/>
            <person name="Xu W."/>
            <person name="Pan J."/>
            <person name="Luo Z.H."/>
            <person name="Li M."/>
        </authorList>
    </citation>
    <scope>NUCLEOTIDE SEQUENCE [LARGE SCALE GENOMIC DNA]</scope>
    <source>
        <strain evidence="9">SpSt-289</strain>
    </source>
</reference>
<feature type="domain" description="ABC transmembrane type-1" evidence="8">
    <location>
        <begin position="1"/>
        <end position="100"/>
    </location>
</feature>
<keyword evidence="6 7" id="KW-0472">Membrane</keyword>
<evidence type="ECO:0000256" key="1">
    <source>
        <dbReference type="ARBA" id="ARBA00004651"/>
    </source>
</evidence>
<evidence type="ECO:0000256" key="2">
    <source>
        <dbReference type="ARBA" id="ARBA00022448"/>
    </source>
</evidence>
<dbReference type="PROSITE" id="PS50928">
    <property type="entry name" value="ABC_TM1"/>
    <property type="match status" value="1"/>
</dbReference>